<proteinExistence type="predicted"/>
<keyword evidence="2" id="KW-1185">Reference proteome</keyword>
<dbReference type="AlphaFoldDB" id="A0A085LK43"/>
<dbReference type="EMBL" id="KL363544">
    <property type="protein sequence ID" value="KFD45339.1"/>
    <property type="molecule type" value="Genomic_DNA"/>
</dbReference>
<dbReference type="Proteomes" id="UP000030764">
    <property type="component" value="Unassembled WGS sequence"/>
</dbReference>
<name>A0A085LK43_9BILA</name>
<protein>
    <recommendedName>
        <fullName evidence="3">HTH CENPB-type domain-containing protein</fullName>
    </recommendedName>
</protein>
<sequence length="136" mass="15490">MIDGCLVYSGKHSRTVVVWPVVQPLLCEKMVDFNSNFKASCGWPDRFNEQHGIRELKVGGERLSADDSSASKFKEGMKRYLDENNMRRISFTILMELGSVGKLSQKFNGLSQGRICPGIQKQQRVRDINGTLKFFR</sequence>
<organism evidence="1 2">
    <name type="scientific">Trichuris suis</name>
    <name type="common">pig whipworm</name>
    <dbReference type="NCBI Taxonomy" id="68888"/>
    <lineage>
        <taxon>Eukaryota</taxon>
        <taxon>Metazoa</taxon>
        <taxon>Ecdysozoa</taxon>
        <taxon>Nematoda</taxon>
        <taxon>Enoplea</taxon>
        <taxon>Dorylaimia</taxon>
        <taxon>Trichinellida</taxon>
        <taxon>Trichuridae</taxon>
        <taxon>Trichuris</taxon>
    </lineage>
</organism>
<accession>A0A085LK43</accession>
<evidence type="ECO:0008006" key="3">
    <source>
        <dbReference type="Google" id="ProtNLM"/>
    </source>
</evidence>
<evidence type="ECO:0000313" key="1">
    <source>
        <dbReference type="EMBL" id="KFD45339.1"/>
    </source>
</evidence>
<gene>
    <name evidence="1" type="ORF">M513_13785</name>
</gene>
<reference evidence="1 2" key="1">
    <citation type="journal article" date="2014" name="Nat. Genet.">
        <title>Genome and transcriptome of the porcine whipworm Trichuris suis.</title>
        <authorList>
            <person name="Jex A.R."/>
            <person name="Nejsum P."/>
            <person name="Schwarz E.M."/>
            <person name="Hu L."/>
            <person name="Young N.D."/>
            <person name="Hall R.S."/>
            <person name="Korhonen P.K."/>
            <person name="Liao S."/>
            <person name="Thamsborg S."/>
            <person name="Xia J."/>
            <person name="Xu P."/>
            <person name="Wang S."/>
            <person name="Scheerlinck J.P."/>
            <person name="Hofmann A."/>
            <person name="Sternberg P.W."/>
            <person name="Wang J."/>
            <person name="Gasser R.B."/>
        </authorList>
    </citation>
    <scope>NUCLEOTIDE SEQUENCE [LARGE SCALE GENOMIC DNA]</scope>
    <source>
        <strain evidence="1">DCEP-RM93M</strain>
    </source>
</reference>
<evidence type="ECO:0000313" key="2">
    <source>
        <dbReference type="Proteomes" id="UP000030764"/>
    </source>
</evidence>